<reference evidence="3" key="1">
    <citation type="submission" date="2022-08" db="UniProtKB">
        <authorList>
            <consortium name="EnsemblMetazoa"/>
        </authorList>
    </citation>
    <scope>IDENTIFICATION</scope>
    <source>
        <strain evidence="3">Dongola</strain>
    </source>
</reference>
<accession>A0A182HG85</accession>
<protein>
    <submittedName>
        <fullName evidence="3">Uncharacterized protein</fullName>
    </submittedName>
</protein>
<dbReference type="EnsemblMetazoa" id="AARA000238-RA">
    <property type="protein sequence ID" value="AARA000238-PA"/>
    <property type="gene ID" value="AARA000238"/>
</dbReference>
<dbReference type="Proteomes" id="UP000075840">
    <property type="component" value="Unassembled WGS sequence"/>
</dbReference>
<feature type="chain" id="PRO_5043960493" evidence="2">
    <location>
        <begin position="19"/>
        <end position="69"/>
    </location>
</feature>
<dbReference type="EMBL" id="APCN01004203">
    <property type="status" value="NOT_ANNOTATED_CDS"/>
    <property type="molecule type" value="Genomic_DNA"/>
</dbReference>
<name>A0A182HG85_ANOAR</name>
<keyword evidence="4" id="KW-1185">Reference proteome</keyword>
<feature type="signal peptide" evidence="2">
    <location>
        <begin position="1"/>
        <end position="18"/>
    </location>
</feature>
<proteinExistence type="predicted"/>
<sequence>MNFKLMLLFSCLAILATASFLHAMEANEAEAAEMEFGDMLRQKIPNNFTKLPPIPEERGRGRHGLLNKL</sequence>
<evidence type="ECO:0000313" key="4">
    <source>
        <dbReference type="Proteomes" id="UP000075840"/>
    </source>
</evidence>
<evidence type="ECO:0000256" key="1">
    <source>
        <dbReference type="SAM" id="MobiDB-lite"/>
    </source>
</evidence>
<evidence type="ECO:0000256" key="2">
    <source>
        <dbReference type="SAM" id="SignalP"/>
    </source>
</evidence>
<organism evidence="3 4">
    <name type="scientific">Anopheles arabiensis</name>
    <name type="common">Mosquito</name>
    <dbReference type="NCBI Taxonomy" id="7173"/>
    <lineage>
        <taxon>Eukaryota</taxon>
        <taxon>Metazoa</taxon>
        <taxon>Ecdysozoa</taxon>
        <taxon>Arthropoda</taxon>
        <taxon>Hexapoda</taxon>
        <taxon>Insecta</taxon>
        <taxon>Pterygota</taxon>
        <taxon>Neoptera</taxon>
        <taxon>Endopterygota</taxon>
        <taxon>Diptera</taxon>
        <taxon>Nematocera</taxon>
        <taxon>Culicoidea</taxon>
        <taxon>Culicidae</taxon>
        <taxon>Anophelinae</taxon>
        <taxon>Anopheles</taxon>
    </lineage>
</organism>
<feature type="compositionally biased region" description="Basic residues" evidence="1">
    <location>
        <begin position="60"/>
        <end position="69"/>
    </location>
</feature>
<keyword evidence="2" id="KW-0732">Signal</keyword>
<dbReference type="AlphaFoldDB" id="A0A182HG85"/>
<feature type="region of interest" description="Disordered" evidence="1">
    <location>
        <begin position="47"/>
        <end position="69"/>
    </location>
</feature>
<dbReference type="VEuPathDB" id="VectorBase:AARA000238"/>
<evidence type="ECO:0000313" key="3">
    <source>
        <dbReference type="EnsemblMetazoa" id="AARA000238-PA"/>
    </source>
</evidence>